<organism evidence="2 3">
    <name type="scientific">Drouetiella hepatica Uher 2000/2452</name>
    <dbReference type="NCBI Taxonomy" id="904376"/>
    <lineage>
        <taxon>Bacteria</taxon>
        <taxon>Bacillati</taxon>
        <taxon>Cyanobacteriota</taxon>
        <taxon>Cyanophyceae</taxon>
        <taxon>Oculatellales</taxon>
        <taxon>Oculatellaceae</taxon>
        <taxon>Drouetiella</taxon>
    </lineage>
</organism>
<feature type="domain" description="KAP NTPase" evidence="1">
    <location>
        <begin position="39"/>
        <end position="221"/>
    </location>
</feature>
<protein>
    <submittedName>
        <fullName evidence="2">KAP family NTPase</fullName>
    </submittedName>
</protein>
<evidence type="ECO:0000259" key="1">
    <source>
        <dbReference type="Pfam" id="PF07693"/>
    </source>
</evidence>
<evidence type="ECO:0000313" key="2">
    <source>
        <dbReference type="EMBL" id="MBW4660372.1"/>
    </source>
</evidence>
<sequence>MSLDLTRFAKVCNPSRTLVVGNVEDQPYYIDFASVRGGKIIEALERTIARLSPNEPTCQLFTGHIGCGKSTELYRLKADLEQQNFYVVYFEADQDLEVDDVDVTDILLAIARQVSQGLEKIGIRLKPSYFERLFAEMGAILKTPIELAAEAEFSIGIGKVIAKTKSSPQFRSQLRQYLETRTSSILESLNQELLDKAIAELKRRQKQGLVVIVDNLDRVENRLNGSGRLQPEYLFIDRGMQLRELNCHVVYTVPLALMFSSEGEALKNRLGGGVAPKVLPMVPVLQEDGTVNLEGMALLRQMVLARAFPETHFSQRLDRLAELFDHPDLLDRLCQFSGGHMRNLLGLLFGCLQQQDPPFSADCLEAVIRTYKDDLALTVKDDQWSLLNEVAQRKTIGNEPKYQHLLASLYVFEYRGQTGRWFDLNPALKEIEKTTFREYKE</sequence>
<proteinExistence type="predicted"/>
<reference evidence="2" key="2">
    <citation type="journal article" date="2022" name="Microbiol. Resour. Announc.">
        <title>Metagenome Sequencing to Explore Phylogenomics of Terrestrial Cyanobacteria.</title>
        <authorList>
            <person name="Ward R.D."/>
            <person name="Stajich J.E."/>
            <person name="Johansen J.R."/>
            <person name="Huntemann M."/>
            <person name="Clum A."/>
            <person name="Foster B."/>
            <person name="Foster B."/>
            <person name="Roux S."/>
            <person name="Palaniappan K."/>
            <person name="Varghese N."/>
            <person name="Mukherjee S."/>
            <person name="Reddy T.B.K."/>
            <person name="Daum C."/>
            <person name="Copeland A."/>
            <person name="Chen I.A."/>
            <person name="Ivanova N.N."/>
            <person name="Kyrpides N.C."/>
            <person name="Shapiro N."/>
            <person name="Eloe-Fadrosh E.A."/>
            <person name="Pietrasiak N."/>
        </authorList>
    </citation>
    <scope>NUCLEOTIDE SEQUENCE</scope>
    <source>
        <strain evidence="2">UHER 2000/2452</strain>
    </source>
</reference>
<dbReference type="Proteomes" id="UP000757435">
    <property type="component" value="Unassembled WGS sequence"/>
</dbReference>
<reference evidence="2" key="1">
    <citation type="submission" date="2021-05" db="EMBL/GenBank/DDBJ databases">
        <authorList>
            <person name="Pietrasiak N."/>
            <person name="Ward R."/>
            <person name="Stajich J.E."/>
            <person name="Kurbessoian T."/>
        </authorList>
    </citation>
    <scope>NUCLEOTIDE SEQUENCE</scope>
    <source>
        <strain evidence="2">UHER 2000/2452</strain>
    </source>
</reference>
<gene>
    <name evidence="2" type="ORF">KME15_16990</name>
</gene>
<dbReference type="SUPFAM" id="SSF52540">
    <property type="entry name" value="P-loop containing nucleoside triphosphate hydrolases"/>
    <property type="match status" value="1"/>
</dbReference>
<name>A0A951QBS8_9CYAN</name>
<comment type="caution">
    <text evidence="2">The sequence shown here is derived from an EMBL/GenBank/DDBJ whole genome shotgun (WGS) entry which is preliminary data.</text>
</comment>
<dbReference type="Pfam" id="PF07693">
    <property type="entry name" value="KAP_NTPase"/>
    <property type="match status" value="1"/>
</dbReference>
<evidence type="ECO:0000313" key="3">
    <source>
        <dbReference type="Proteomes" id="UP000757435"/>
    </source>
</evidence>
<dbReference type="InterPro" id="IPR027417">
    <property type="entry name" value="P-loop_NTPase"/>
</dbReference>
<dbReference type="Gene3D" id="3.40.50.300">
    <property type="entry name" value="P-loop containing nucleotide triphosphate hydrolases"/>
    <property type="match status" value="1"/>
</dbReference>
<dbReference type="EMBL" id="JAHHHD010000020">
    <property type="protein sequence ID" value="MBW4660372.1"/>
    <property type="molecule type" value="Genomic_DNA"/>
</dbReference>
<dbReference type="AlphaFoldDB" id="A0A951QBS8"/>
<dbReference type="InterPro" id="IPR011646">
    <property type="entry name" value="KAP_P-loop"/>
</dbReference>
<accession>A0A951QBS8</accession>